<evidence type="ECO:0000313" key="2">
    <source>
        <dbReference type="Proteomes" id="UP001060275"/>
    </source>
</evidence>
<dbReference type="Pfam" id="PF04883">
    <property type="entry name" value="HK97-gp10_like"/>
    <property type="match status" value="1"/>
</dbReference>
<dbReference type="RefSeq" id="WP_254674120.1">
    <property type="nucleotide sequence ID" value="NZ_JAMWDU010000003.1"/>
</dbReference>
<dbReference type="AlphaFoldDB" id="A0A9Q4FSP0"/>
<accession>A0A9Q4FSP0</accession>
<evidence type="ECO:0000313" key="1">
    <source>
        <dbReference type="EMBL" id="MCP8887034.1"/>
    </source>
</evidence>
<organism evidence="1 2">
    <name type="scientific">Devosia ureilytica</name>
    <dbReference type="NCBI Taxonomy" id="2952754"/>
    <lineage>
        <taxon>Bacteria</taxon>
        <taxon>Pseudomonadati</taxon>
        <taxon>Pseudomonadota</taxon>
        <taxon>Alphaproteobacteria</taxon>
        <taxon>Hyphomicrobiales</taxon>
        <taxon>Devosiaceae</taxon>
        <taxon>Devosia</taxon>
    </lineage>
</organism>
<protein>
    <submittedName>
        <fullName evidence="1">HK97 gp10 family phage protein</fullName>
    </submittedName>
</protein>
<name>A0A9Q4FSP0_9HYPH</name>
<dbReference type="InterPro" id="IPR010064">
    <property type="entry name" value="HK97-gp10_tail"/>
</dbReference>
<comment type="caution">
    <text evidence="1">The sequence shown here is derived from an EMBL/GenBank/DDBJ whole genome shotgun (WGS) entry which is preliminary data.</text>
</comment>
<proteinExistence type="predicted"/>
<keyword evidence="2" id="KW-1185">Reference proteome</keyword>
<sequence>MAGLDDLAKRLDRIAVRVEGNVERAMKDCAQVVLRSAVEGTPVDTGTARSNWTPELDRAFEGLFPARIPGTMGSTGDANSVATIEAGAPIIEAFDIGTNREIHITNNAGHIQALNDGHSKQAPADFVRIAVIEGLATVRGAKILDD</sequence>
<dbReference type="EMBL" id="JAMWDU010000003">
    <property type="protein sequence ID" value="MCP8887034.1"/>
    <property type="molecule type" value="Genomic_DNA"/>
</dbReference>
<dbReference type="Proteomes" id="UP001060275">
    <property type="component" value="Unassembled WGS sequence"/>
</dbReference>
<gene>
    <name evidence="1" type="ORF">NF348_07960</name>
</gene>
<reference evidence="1" key="1">
    <citation type="submission" date="2022-06" db="EMBL/GenBank/DDBJ databases">
        <title>Devosia sp. XJ19-45 genome assembly.</title>
        <authorList>
            <person name="Li B."/>
            <person name="Cai M."/>
            <person name="Nie G."/>
            <person name="Li W."/>
        </authorList>
    </citation>
    <scope>NUCLEOTIDE SEQUENCE</scope>
    <source>
        <strain evidence="1">XJ19-45</strain>
    </source>
</reference>